<dbReference type="RefSeq" id="WP_066883750.1">
    <property type="nucleotide sequence ID" value="NZ_LODL01000021.1"/>
</dbReference>
<dbReference type="SUPFAM" id="SSF55785">
    <property type="entry name" value="PYP-like sensor domain (PAS domain)"/>
    <property type="match status" value="2"/>
</dbReference>
<dbReference type="NCBIfam" id="TIGR00254">
    <property type="entry name" value="GGDEF"/>
    <property type="match status" value="1"/>
</dbReference>
<dbReference type="Gene3D" id="3.30.70.270">
    <property type="match status" value="1"/>
</dbReference>
<dbReference type="PROSITE" id="PS50887">
    <property type="entry name" value="GGDEF"/>
    <property type="match status" value="1"/>
</dbReference>
<gene>
    <name evidence="7" type="ORF">AT959_13045</name>
</gene>
<dbReference type="InterPro" id="IPR035919">
    <property type="entry name" value="EAL_sf"/>
</dbReference>
<evidence type="ECO:0000259" key="3">
    <source>
        <dbReference type="PROSITE" id="PS50113"/>
    </source>
</evidence>
<dbReference type="PROSITE" id="PS50113">
    <property type="entry name" value="PAC"/>
    <property type="match status" value="2"/>
</dbReference>
<dbReference type="SUPFAM" id="SSF158472">
    <property type="entry name" value="HAMP domain-like"/>
    <property type="match status" value="1"/>
</dbReference>
<sequence>MKPISGMSMRWKLVLTSVLVEVIMLAMLVWNGLRLMDDTLQQQVELRLQEVSVLLNASIASAMATQDYAPIADVFSQSRRRDGIQYFVLSDTRGKPLLADGWDINTPPPAAETQIPLSSRQPLISTQIPITLSGQVYGQLHFGISTQAILEARQHLIRQSLTIAALEIILSILLLSALAIWLTRHLMQLRRASEAVGRGNYKVMLNIESGDEVGQLASTFNQMTQQIDQQLKALRDSELRFRSLLNLSTDLYWEQDSVFRFTERRSGRLSNESQHIAKWLHGKRRWELDTTLSPEEWAAHRAQLEAHQVFRSFEYGVRLPDGSLRFLQIHGEPFFGSDGHFSGYRGTAVDITQRKNAEASLHLAASVFAEAHEGIIITDQNWQIIDLNPMACELTGYGRSEALGNDLRRHFVGEANNNFNQDAARVLAERGHWRGEALGQRKGGEPFPQLLTVSAVRNPAGDIGNYIFIFSDITALKEQQSKLEALAHYDSLTKLPNRVLLADRMSQGIHQAKRTGELLAVAYLDLDGFKPINDTLGHDAGDQLLMEVAERLRCAVRASDTVARLGGDEFALLLRAEDFGECEAALLRVLSTLSSEYTIKKQSVSISASIGVTLFPNDTADPDLLLRHADQAMYVAKQAGRNRYHFFDADLDSKLRSRNTRISRIQSALEAGEFVLHYQPKVDMSCGRVTGAEALIRWQHPEQGLLPPAEFLPLVEDTEFAIPLGEWVINTALSQMARWRAQGLSLPVSVNIAARQLQAPGFPSRLRQLLSEHAAVPSAWLELEIVETAALDDIQYVSSVINDCLETGVSFALDDFGTGYSSLTYFKRLPAHTLKIDRSFIRDMLSDPEDLAIVQGVIGLARTFQREIIAEGVETVAHGARLLQLGCRLGQGYGIARPMPAADLPAWVNNFKADQSWTLAATCEPA</sequence>
<keyword evidence="1" id="KW-1133">Transmembrane helix</keyword>
<dbReference type="GO" id="GO:0007165">
    <property type="term" value="P:signal transduction"/>
    <property type="evidence" value="ECO:0007669"/>
    <property type="project" value="InterPro"/>
</dbReference>
<dbReference type="Gene3D" id="6.10.340.10">
    <property type="match status" value="1"/>
</dbReference>
<feature type="transmembrane region" description="Helical" evidence="1">
    <location>
        <begin position="12"/>
        <end position="33"/>
    </location>
</feature>
<dbReference type="CDD" id="cd01949">
    <property type="entry name" value="GGDEF"/>
    <property type="match status" value="1"/>
</dbReference>
<dbReference type="InterPro" id="IPR052155">
    <property type="entry name" value="Biofilm_reg_signaling"/>
</dbReference>
<dbReference type="PROSITE" id="PS50885">
    <property type="entry name" value="HAMP"/>
    <property type="match status" value="1"/>
</dbReference>
<dbReference type="InterPro" id="IPR029787">
    <property type="entry name" value="Nucleotide_cyclase"/>
</dbReference>
<dbReference type="EMBL" id="LODL01000021">
    <property type="protein sequence ID" value="KXB30278.1"/>
    <property type="molecule type" value="Genomic_DNA"/>
</dbReference>
<dbReference type="Gene3D" id="3.20.20.450">
    <property type="entry name" value="EAL domain"/>
    <property type="match status" value="1"/>
</dbReference>
<keyword evidence="1" id="KW-0812">Transmembrane</keyword>
<dbReference type="InterPro" id="IPR035965">
    <property type="entry name" value="PAS-like_dom_sf"/>
</dbReference>
<dbReference type="SMART" id="SM00086">
    <property type="entry name" value="PAC"/>
    <property type="match status" value="2"/>
</dbReference>
<dbReference type="CDD" id="cd00130">
    <property type="entry name" value="PAS"/>
    <property type="match status" value="1"/>
</dbReference>
<dbReference type="CDD" id="cd06225">
    <property type="entry name" value="HAMP"/>
    <property type="match status" value="1"/>
</dbReference>
<dbReference type="Pfam" id="PF00990">
    <property type="entry name" value="GGDEF"/>
    <property type="match status" value="1"/>
</dbReference>
<dbReference type="SMART" id="SM00091">
    <property type="entry name" value="PAS"/>
    <property type="match status" value="1"/>
</dbReference>
<dbReference type="SUPFAM" id="SSF141868">
    <property type="entry name" value="EAL domain-like"/>
    <property type="match status" value="1"/>
</dbReference>
<dbReference type="InterPro" id="IPR003660">
    <property type="entry name" value="HAMP_dom"/>
</dbReference>
<dbReference type="CDD" id="cd01948">
    <property type="entry name" value="EAL"/>
    <property type="match status" value="1"/>
</dbReference>
<dbReference type="SMART" id="SM00052">
    <property type="entry name" value="EAL"/>
    <property type="match status" value="1"/>
</dbReference>
<evidence type="ECO:0000256" key="1">
    <source>
        <dbReference type="SAM" id="Phobius"/>
    </source>
</evidence>
<dbReference type="GO" id="GO:0003824">
    <property type="term" value="F:catalytic activity"/>
    <property type="evidence" value="ECO:0007669"/>
    <property type="project" value="UniProtKB-ARBA"/>
</dbReference>
<feature type="domain" description="PAC" evidence="3">
    <location>
        <begin position="433"/>
        <end position="485"/>
    </location>
</feature>
<dbReference type="InterPro" id="IPR001610">
    <property type="entry name" value="PAC"/>
</dbReference>
<keyword evidence="1" id="KW-0472">Membrane</keyword>
<evidence type="ECO:0000259" key="4">
    <source>
        <dbReference type="PROSITE" id="PS50883"/>
    </source>
</evidence>
<dbReference type="InterPro" id="IPR000700">
    <property type="entry name" value="PAS-assoc_C"/>
</dbReference>
<name>A0A133XH71_9RHOO</name>
<dbReference type="Pfam" id="PF00672">
    <property type="entry name" value="HAMP"/>
    <property type="match status" value="1"/>
</dbReference>
<dbReference type="InterPro" id="IPR043128">
    <property type="entry name" value="Rev_trsase/Diguanyl_cyclase"/>
</dbReference>
<feature type="transmembrane region" description="Helical" evidence="1">
    <location>
        <begin position="161"/>
        <end position="182"/>
    </location>
</feature>
<feature type="domain" description="GGDEF" evidence="6">
    <location>
        <begin position="517"/>
        <end position="649"/>
    </location>
</feature>
<feature type="domain" description="PAC" evidence="3">
    <location>
        <begin position="311"/>
        <end position="363"/>
    </location>
</feature>
<keyword evidence="8" id="KW-1185">Reference proteome</keyword>
<organism evidence="7 8">
    <name type="scientific">Dechloromonas denitrificans</name>
    <dbReference type="NCBI Taxonomy" id="281362"/>
    <lineage>
        <taxon>Bacteria</taxon>
        <taxon>Pseudomonadati</taxon>
        <taxon>Pseudomonadota</taxon>
        <taxon>Betaproteobacteria</taxon>
        <taxon>Rhodocyclales</taxon>
        <taxon>Azonexaceae</taxon>
        <taxon>Dechloromonas</taxon>
    </lineage>
</organism>
<feature type="domain" description="EAL" evidence="4">
    <location>
        <begin position="658"/>
        <end position="912"/>
    </location>
</feature>
<dbReference type="PANTHER" id="PTHR44757">
    <property type="entry name" value="DIGUANYLATE CYCLASE DGCP"/>
    <property type="match status" value="1"/>
</dbReference>
<evidence type="ECO:0000259" key="6">
    <source>
        <dbReference type="PROSITE" id="PS50887"/>
    </source>
</evidence>
<evidence type="ECO:0000313" key="8">
    <source>
        <dbReference type="Proteomes" id="UP000070186"/>
    </source>
</evidence>
<proteinExistence type="predicted"/>
<reference evidence="7 8" key="1">
    <citation type="submission" date="2015-12" db="EMBL/GenBank/DDBJ databases">
        <title>Nitrous oxide reduction kinetics distinguish bacteria harboring typical versus atypical NosZ.</title>
        <authorList>
            <person name="Yoon S."/>
            <person name="Nissen S."/>
            <person name="Park D."/>
            <person name="Sanford R.A."/>
            <person name="Loeffler F.E."/>
        </authorList>
    </citation>
    <scope>NUCLEOTIDE SEQUENCE [LARGE SCALE GENOMIC DNA]</scope>
    <source>
        <strain evidence="7 8">ATCC BAA-841</strain>
    </source>
</reference>
<dbReference type="SUPFAM" id="SSF55073">
    <property type="entry name" value="Nucleotide cyclase"/>
    <property type="match status" value="1"/>
</dbReference>
<protein>
    <recommendedName>
        <fullName evidence="9">Diguanylate cyclase</fullName>
    </recommendedName>
</protein>
<dbReference type="AlphaFoldDB" id="A0A133XH71"/>
<dbReference type="PROSITE" id="PS50883">
    <property type="entry name" value="EAL"/>
    <property type="match status" value="1"/>
</dbReference>
<evidence type="ECO:0008006" key="9">
    <source>
        <dbReference type="Google" id="ProtNLM"/>
    </source>
</evidence>
<dbReference type="NCBIfam" id="TIGR00229">
    <property type="entry name" value="sensory_box"/>
    <property type="match status" value="1"/>
</dbReference>
<evidence type="ECO:0000259" key="2">
    <source>
        <dbReference type="PROSITE" id="PS50112"/>
    </source>
</evidence>
<dbReference type="Pfam" id="PF00563">
    <property type="entry name" value="EAL"/>
    <property type="match status" value="1"/>
</dbReference>
<dbReference type="InterPro" id="IPR001633">
    <property type="entry name" value="EAL_dom"/>
</dbReference>
<accession>A0A133XH71</accession>
<dbReference type="FunFam" id="3.30.70.270:FF:000001">
    <property type="entry name" value="Diguanylate cyclase domain protein"/>
    <property type="match status" value="1"/>
</dbReference>
<dbReference type="Pfam" id="PF13426">
    <property type="entry name" value="PAS_9"/>
    <property type="match status" value="1"/>
</dbReference>
<dbReference type="STRING" id="281362.AT959_13045"/>
<feature type="domain" description="PAS" evidence="2">
    <location>
        <begin position="360"/>
        <end position="431"/>
    </location>
</feature>
<dbReference type="GO" id="GO:0016020">
    <property type="term" value="C:membrane"/>
    <property type="evidence" value="ECO:0007669"/>
    <property type="project" value="InterPro"/>
</dbReference>
<dbReference type="SMART" id="SM00304">
    <property type="entry name" value="HAMP"/>
    <property type="match status" value="1"/>
</dbReference>
<dbReference type="InterPro" id="IPR000160">
    <property type="entry name" value="GGDEF_dom"/>
</dbReference>
<dbReference type="PANTHER" id="PTHR44757:SF2">
    <property type="entry name" value="BIOFILM ARCHITECTURE MAINTENANCE PROTEIN MBAA"/>
    <property type="match status" value="1"/>
</dbReference>
<comment type="caution">
    <text evidence="7">The sequence shown here is derived from an EMBL/GenBank/DDBJ whole genome shotgun (WGS) entry which is preliminary data.</text>
</comment>
<dbReference type="Gene3D" id="3.30.450.20">
    <property type="entry name" value="PAS domain"/>
    <property type="match status" value="2"/>
</dbReference>
<dbReference type="SMART" id="SM00267">
    <property type="entry name" value="GGDEF"/>
    <property type="match status" value="1"/>
</dbReference>
<feature type="domain" description="HAMP" evidence="5">
    <location>
        <begin position="180"/>
        <end position="232"/>
    </location>
</feature>
<dbReference type="PROSITE" id="PS50112">
    <property type="entry name" value="PAS"/>
    <property type="match status" value="1"/>
</dbReference>
<dbReference type="Proteomes" id="UP000070186">
    <property type="component" value="Unassembled WGS sequence"/>
</dbReference>
<evidence type="ECO:0000313" key="7">
    <source>
        <dbReference type="EMBL" id="KXB30278.1"/>
    </source>
</evidence>
<dbReference type="InterPro" id="IPR000014">
    <property type="entry name" value="PAS"/>
</dbReference>
<evidence type="ECO:0000259" key="5">
    <source>
        <dbReference type="PROSITE" id="PS50885"/>
    </source>
</evidence>